<dbReference type="AlphaFoldDB" id="A0A9P6FLR0"/>
<evidence type="ECO:0008006" key="3">
    <source>
        <dbReference type="Google" id="ProtNLM"/>
    </source>
</evidence>
<protein>
    <recommendedName>
        <fullName evidence="3">SGNH hydrolase-type esterase domain-containing protein</fullName>
    </recommendedName>
</protein>
<dbReference type="Gene3D" id="3.40.50.1110">
    <property type="entry name" value="SGNH hydrolase"/>
    <property type="match status" value="1"/>
</dbReference>
<feature type="non-terminal residue" evidence="1">
    <location>
        <position position="145"/>
    </location>
</feature>
<evidence type="ECO:0000313" key="1">
    <source>
        <dbReference type="EMBL" id="KAF9577559.1"/>
    </source>
</evidence>
<dbReference type="InterPro" id="IPR045136">
    <property type="entry name" value="Iah1-like"/>
</dbReference>
<name>A0A9P6FLR0_9FUNG</name>
<proteinExistence type="predicted"/>
<dbReference type="PANTHER" id="PTHR14209:SF19">
    <property type="entry name" value="ISOAMYL ACETATE-HYDROLYZING ESTERASE 1 HOMOLOG"/>
    <property type="match status" value="1"/>
</dbReference>
<dbReference type="Proteomes" id="UP000780801">
    <property type="component" value="Unassembled WGS sequence"/>
</dbReference>
<dbReference type="EMBL" id="JAABOA010004667">
    <property type="protein sequence ID" value="KAF9577559.1"/>
    <property type="molecule type" value="Genomic_DNA"/>
</dbReference>
<keyword evidence="2" id="KW-1185">Reference proteome</keyword>
<dbReference type="InterPro" id="IPR036514">
    <property type="entry name" value="SGNH_hydro_sf"/>
</dbReference>
<evidence type="ECO:0000313" key="2">
    <source>
        <dbReference type="Proteomes" id="UP000780801"/>
    </source>
</evidence>
<dbReference type="SUPFAM" id="SSF52266">
    <property type="entry name" value="SGNH hydrolase"/>
    <property type="match status" value="1"/>
</dbReference>
<accession>A0A9P6FLR0</accession>
<dbReference type="OrthoDB" id="671439at2759"/>
<organism evidence="1 2">
    <name type="scientific">Lunasporangiospora selenospora</name>
    <dbReference type="NCBI Taxonomy" id="979761"/>
    <lineage>
        <taxon>Eukaryota</taxon>
        <taxon>Fungi</taxon>
        <taxon>Fungi incertae sedis</taxon>
        <taxon>Mucoromycota</taxon>
        <taxon>Mortierellomycotina</taxon>
        <taxon>Mortierellomycetes</taxon>
        <taxon>Mortierellales</taxon>
        <taxon>Mortierellaceae</taxon>
        <taxon>Lunasporangiospora</taxon>
    </lineage>
</organism>
<gene>
    <name evidence="1" type="ORF">BGW38_007148</name>
</gene>
<dbReference type="PANTHER" id="PTHR14209">
    <property type="entry name" value="ISOAMYL ACETATE-HYDROLYZING ESTERASE 1"/>
    <property type="match status" value="1"/>
</dbReference>
<reference evidence="1" key="1">
    <citation type="journal article" date="2020" name="Fungal Divers.">
        <title>Resolving the Mortierellaceae phylogeny through synthesis of multi-gene phylogenetics and phylogenomics.</title>
        <authorList>
            <person name="Vandepol N."/>
            <person name="Liber J."/>
            <person name="Desiro A."/>
            <person name="Na H."/>
            <person name="Kennedy M."/>
            <person name="Barry K."/>
            <person name="Grigoriev I.V."/>
            <person name="Miller A.N."/>
            <person name="O'Donnell K."/>
            <person name="Stajich J.E."/>
            <person name="Bonito G."/>
        </authorList>
    </citation>
    <scope>NUCLEOTIDE SEQUENCE</scope>
    <source>
        <strain evidence="1">KOD1015</strain>
    </source>
</reference>
<sequence>EQAAAGPIRLAKIQFLTIFMGANDACLPGSVQHVDLDQYESNLRSLIDSVHDPTSPTYSPETKIILICPPMIDEPRWAMRRAGQGIPMDRATGLFFDQIMGIIRRKYPEWDPEVMPMHAPWWGELDRANPEQDLLICDNKVKPSV</sequence>
<comment type="caution">
    <text evidence="1">The sequence shown here is derived from an EMBL/GenBank/DDBJ whole genome shotgun (WGS) entry which is preliminary data.</text>
</comment>